<evidence type="ECO:0000313" key="1">
    <source>
        <dbReference type="EMBL" id="MFB9526286.1"/>
    </source>
</evidence>
<dbReference type="EMBL" id="JBHMCE010000002">
    <property type="protein sequence ID" value="MFB9526286.1"/>
    <property type="molecule type" value="Genomic_DNA"/>
</dbReference>
<reference evidence="1 2" key="1">
    <citation type="submission" date="2024-09" db="EMBL/GenBank/DDBJ databases">
        <authorList>
            <person name="Sun Q."/>
            <person name="Mori K."/>
        </authorList>
    </citation>
    <scope>NUCLEOTIDE SEQUENCE [LARGE SCALE GENOMIC DNA]</scope>
    <source>
        <strain evidence="1 2">JCM 3323</strain>
    </source>
</reference>
<evidence type="ECO:0008006" key="3">
    <source>
        <dbReference type="Google" id="ProtNLM"/>
    </source>
</evidence>
<comment type="caution">
    <text evidence="1">The sequence shown here is derived from an EMBL/GenBank/DDBJ whole genome shotgun (WGS) entry which is preliminary data.</text>
</comment>
<evidence type="ECO:0000313" key="2">
    <source>
        <dbReference type="Proteomes" id="UP001589646"/>
    </source>
</evidence>
<sequence length="652" mass="70046">MHHVASVARLLALDARTIDDGSLVSVAGYLAPGDGGGMLVRWDASATQPSNGGTVLGGGSRGRWLRLHDGCLDFRTFGVFDAETPADAALDAMVNDPAVHRVEAHTDLLFTRRHTFSRSGVELDFGGNTVRTDGIERNTHDNPFGAVFLFRGEVTEEVVTHKLTAVMPDLSDVFEVGDSARFEVGQWWTAEVDALAGKYERELQRMVQVTQILDGSRVRVNYKNGWELAAGRTITWTRVKPVEKAHVRNLIFDAPGGDQYTGSHPVAYEYAVSCDVEGVHATGTFWPVIMRRWCTHFRTVGCSLKNPPTVMYGGAGYLTQQIYCLYGHVADCVTSNVRHLNDFTASAYCTVENCHGDGDDEGGNPFTTHGQYEHDLVFTGCSGLMDLANSGALWGTSAKRITVRKHLCSWFVAGTKITDLTLEDVRVIPRSTFDPGGTLQVNADGVQLRGCVARTFAIGQRSNRSGRPNLVQGCSFDLPKGQVVVQTPVSNPVHFVDCSFTGVDGAHFRGSGPLRFTACRLDGASATLGASEITFSGGLVDNVTIELSAVRDQVLRLDGTTLRKAPLTRAAGPGRLAWELDGCRVEGGGLELTTGENRYAATGTSFTGGRLTLTAVSSLLHTGCVEDGVARSLPSSSSVLIADTLEVAHGTS</sequence>
<protein>
    <recommendedName>
        <fullName evidence="3">Peptidase C14</fullName>
    </recommendedName>
</protein>
<keyword evidence="2" id="KW-1185">Reference proteome</keyword>
<gene>
    <name evidence="1" type="ORF">ACFFRN_06640</name>
</gene>
<accession>A0ABV5PSS0</accession>
<dbReference type="RefSeq" id="WP_346123229.1">
    <property type="nucleotide sequence ID" value="NZ_BAAAXC010000014.1"/>
</dbReference>
<proteinExistence type="predicted"/>
<name>A0ABV5PSS0_9ACTN</name>
<dbReference type="Proteomes" id="UP001589646">
    <property type="component" value="Unassembled WGS sequence"/>
</dbReference>
<organism evidence="1 2">
    <name type="scientific">Nonomuraea roseola</name>
    <dbReference type="NCBI Taxonomy" id="46179"/>
    <lineage>
        <taxon>Bacteria</taxon>
        <taxon>Bacillati</taxon>
        <taxon>Actinomycetota</taxon>
        <taxon>Actinomycetes</taxon>
        <taxon>Streptosporangiales</taxon>
        <taxon>Streptosporangiaceae</taxon>
        <taxon>Nonomuraea</taxon>
    </lineage>
</organism>